<evidence type="ECO:0000313" key="1">
    <source>
        <dbReference type="EMBL" id="KKN06844.1"/>
    </source>
</evidence>
<sequence length="29" mass="3337">MKIKVGNKVYDGEKEAVMVILEDQDKENI</sequence>
<dbReference type="EMBL" id="LAZR01004637">
    <property type="protein sequence ID" value="KKN06844.1"/>
    <property type="molecule type" value="Genomic_DNA"/>
</dbReference>
<feature type="non-terminal residue" evidence="1">
    <location>
        <position position="29"/>
    </location>
</feature>
<protein>
    <submittedName>
        <fullName evidence="1">Uncharacterized protein</fullName>
    </submittedName>
</protein>
<organism evidence="1">
    <name type="scientific">marine sediment metagenome</name>
    <dbReference type="NCBI Taxonomy" id="412755"/>
    <lineage>
        <taxon>unclassified sequences</taxon>
        <taxon>metagenomes</taxon>
        <taxon>ecological metagenomes</taxon>
    </lineage>
</organism>
<accession>A0A0F9MMJ0</accession>
<dbReference type="AlphaFoldDB" id="A0A0F9MMJ0"/>
<reference evidence="1" key="1">
    <citation type="journal article" date="2015" name="Nature">
        <title>Complex archaea that bridge the gap between prokaryotes and eukaryotes.</title>
        <authorList>
            <person name="Spang A."/>
            <person name="Saw J.H."/>
            <person name="Jorgensen S.L."/>
            <person name="Zaremba-Niedzwiedzka K."/>
            <person name="Martijn J."/>
            <person name="Lind A.E."/>
            <person name="van Eijk R."/>
            <person name="Schleper C."/>
            <person name="Guy L."/>
            <person name="Ettema T.J."/>
        </authorList>
    </citation>
    <scope>NUCLEOTIDE SEQUENCE</scope>
</reference>
<name>A0A0F9MMJ0_9ZZZZ</name>
<comment type="caution">
    <text evidence="1">The sequence shown here is derived from an EMBL/GenBank/DDBJ whole genome shotgun (WGS) entry which is preliminary data.</text>
</comment>
<proteinExistence type="predicted"/>
<gene>
    <name evidence="1" type="ORF">LCGC14_1073030</name>
</gene>